<dbReference type="PANTHER" id="PTHR24094">
    <property type="entry name" value="SECRETED PROTEIN"/>
    <property type="match status" value="1"/>
</dbReference>
<keyword evidence="2" id="KW-0378">Hydrolase</keyword>
<comment type="caution">
    <text evidence="2">The sequence shown here is derived from an EMBL/GenBank/DDBJ whole genome shotgun (WGS) entry which is preliminary data.</text>
</comment>
<gene>
    <name evidence="2" type="ORF">AB0I48_34205</name>
</gene>
<evidence type="ECO:0000259" key="1">
    <source>
        <dbReference type="Pfam" id="PF07510"/>
    </source>
</evidence>
<proteinExistence type="predicted"/>
<keyword evidence="2" id="KW-0540">Nuclease</keyword>
<evidence type="ECO:0000313" key="2">
    <source>
        <dbReference type="EMBL" id="MEV0712619.1"/>
    </source>
</evidence>
<feature type="domain" description="GmrSD restriction endonucleases C-terminal" evidence="1">
    <location>
        <begin position="81"/>
        <end position="219"/>
    </location>
</feature>
<dbReference type="Pfam" id="PF07510">
    <property type="entry name" value="GmrSD_C"/>
    <property type="match status" value="1"/>
</dbReference>
<protein>
    <submittedName>
        <fullName evidence="2">HNH endonuclease family protein</fullName>
    </submittedName>
</protein>
<dbReference type="PANTHER" id="PTHR24094:SF15">
    <property type="entry name" value="AMP-DEPENDENT SYNTHETASE_LIGASE DOMAIN-CONTAINING PROTEIN-RELATED"/>
    <property type="match status" value="1"/>
</dbReference>
<evidence type="ECO:0000313" key="3">
    <source>
        <dbReference type="Proteomes" id="UP001551695"/>
    </source>
</evidence>
<dbReference type="RefSeq" id="WP_357789765.1">
    <property type="nucleotide sequence ID" value="NZ_JBFAKC010000023.1"/>
</dbReference>
<dbReference type="GO" id="GO:0004519">
    <property type="term" value="F:endonuclease activity"/>
    <property type="evidence" value="ECO:0007669"/>
    <property type="project" value="UniProtKB-KW"/>
</dbReference>
<reference evidence="2 3" key="1">
    <citation type="submission" date="2024-06" db="EMBL/GenBank/DDBJ databases">
        <title>The Natural Products Discovery Center: Release of the First 8490 Sequenced Strains for Exploring Actinobacteria Biosynthetic Diversity.</title>
        <authorList>
            <person name="Kalkreuter E."/>
            <person name="Kautsar S.A."/>
            <person name="Yang D."/>
            <person name="Bader C.D."/>
            <person name="Teijaro C.N."/>
            <person name="Fluegel L."/>
            <person name="Davis C.M."/>
            <person name="Simpson J.R."/>
            <person name="Lauterbach L."/>
            <person name="Steele A.D."/>
            <person name="Gui C."/>
            <person name="Meng S."/>
            <person name="Li G."/>
            <person name="Viehrig K."/>
            <person name="Ye F."/>
            <person name="Su P."/>
            <person name="Kiefer A.F."/>
            <person name="Nichols A."/>
            <person name="Cepeda A.J."/>
            <person name="Yan W."/>
            <person name="Fan B."/>
            <person name="Jiang Y."/>
            <person name="Adhikari A."/>
            <person name="Zheng C.-J."/>
            <person name="Schuster L."/>
            <person name="Cowan T.M."/>
            <person name="Smanski M.J."/>
            <person name="Chevrette M.G."/>
            <person name="De Carvalho L.P.S."/>
            <person name="Shen B."/>
        </authorList>
    </citation>
    <scope>NUCLEOTIDE SEQUENCE [LARGE SCALE GENOMIC DNA]</scope>
    <source>
        <strain evidence="2 3">NPDC050403</strain>
    </source>
</reference>
<name>A0ABV3G4K6_9NOCA</name>
<accession>A0ABV3G4K6</accession>
<organism evidence="2 3">
    <name type="scientific">Nocardia aurea</name>
    <dbReference type="NCBI Taxonomy" id="2144174"/>
    <lineage>
        <taxon>Bacteria</taxon>
        <taxon>Bacillati</taxon>
        <taxon>Actinomycetota</taxon>
        <taxon>Actinomycetes</taxon>
        <taxon>Mycobacteriales</taxon>
        <taxon>Nocardiaceae</taxon>
        <taxon>Nocardia</taxon>
    </lineage>
</organism>
<keyword evidence="2" id="KW-0255">Endonuclease</keyword>
<dbReference type="Proteomes" id="UP001551695">
    <property type="component" value="Unassembled WGS sequence"/>
</dbReference>
<dbReference type="EMBL" id="JBFAKC010000023">
    <property type="protein sequence ID" value="MEV0712619.1"/>
    <property type="molecule type" value="Genomic_DNA"/>
</dbReference>
<keyword evidence="3" id="KW-1185">Reference proteome</keyword>
<dbReference type="InterPro" id="IPR011089">
    <property type="entry name" value="GmrSD_C"/>
</dbReference>
<sequence>MPLVLAGALALAGCALDVGTAPAPGSPPGVQLNDLLSRVRVVAARPHPGGYERDCSDGRACVFGPAWTDDHDGPAGHDGCDTRNNVLAAQLTAVAFRAGTRDCVVVSGNLDDPYTGQRVDFSKSEARAVQIDHVYPLAAAWDMGAAHWHPERRVLFANDIENNLLATDAETNQAKGDSTPAEWLPPAAANHCFYAAKYLTVAVYYDLPVTAADETALREVARGCP</sequence>